<evidence type="ECO:0000259" key="1">
    <source>
        <dbReference type="Pfam" id="PF21688"/>
    </source>
</evidence>
<dbReference type="PATRIC" id="fig|1006576.9.peg.610"/>
<dbReference type="EMBL" id="LN824141">
    <property type="protein sequence ID" value="CEP77940.1"/>
    <property type="molecule type" value="Genomic_DNA"/>
</dbReference>
<gene>
    <name evidence="2" type="ORF">DTL3_0624</name>
</gene>
<proteinExistence type="predicted"/>
<dbReference type="PANTHER" id="PTHR43106:SF1">
    <property type="entry name" value="DEHYDROGENASE-RELATED"/>
    <property type="match status" value="1"/>
</dbReference>
<dbReference type="HOGENOM" id="CLU_046973_1_0_0"/>
<dbReference type="OrthoDB" id="9762921at2"/>
<reference evidence="3" key="1">
    <citation type="submission" date="2014-11" db="EMBL/GenBank/DDBJ databases">
        <authorList>
            <person name="Wibberg D."/>
        </authorList>
    </citation>
    <scope>NUCLEOTIDE SEQUENCE [LARGE SCALE GENOMIC DNA]</scope>
    <source>
        <strain evidence="3">L3</strain>
    </source>
</reference>
<evidence type="ECO:0000313" key="3">
    <source>
        <dbReference type="Proteomes" id="UP000032809"/>
    </source>
</evidence>
<dbReference type="PANTHER" id="PTHR43106">
    <property type="entry name" value="DEHYDROGENASE-RELATED"/>
    <property type="match status" value="1"/>
</dbReference>
<keyword evidence="3" id="KW-1185">Reference proteome</keyword>
<accession>A0A0C7P115</accession>
<dbReference type="InterPro" id="IPR036188">
    <property type="entry name" value="FAD/NAD-bd_sf"/>
</dbReference>
<name>A0A0C7P115_DEFTU</name>
<dbReference type="AlphaFoldDB" id="A0A0C7P115"/>
<organism evidence="2 3">
    <name type="scientific">Defluviitoga tunisiensis</name>
    <dbReference type="NCBI Taxonomy" id="1006576"/>
    <lineage>
        <taxon>Bacteria</taxon>
        <taxon>Thermotogati</taxon>
        <taxon>Thermotogota</taxon>
        <taxon>Thermotogae</taxon>
        <taxon>Petrotogales</taxon>
        <taxon>Petrotogaceae</taxon>
        <taxon>Defluviitoga</taxon>
    </lineage>
</organism>
<dbReference type="InterPro" id="IPR049516">
    <property type="entry name" value="FAD-depend_C"/>
</dbReference>
<dbReference type="Gene3D" id="3.50.50.60">
    <property type="entry name" value="FAD/NAD(P)-binding domain"/>
    <property type="match status" value="1"/>
</dbReference>
<dbReference type="Pfam" id="PF21688">
    <property type="entry name" value="FAD-depend_C"/>
    <property type="match status" value="1"/>
</dbReference>
<dbReference type="KEGG" id="dtn:DTL3_0624"/>
<dbReference type="SUPFAM" id="SSF51905">
    <property type="entry name" value="FAD/NAD(P)-binding domain"/>
    <property type="match status" value="1"/>
</dbReference>
<protein>
    <submittedName>
        <fullName evidence="2">FAD-dependent dehydrogenase-like protein</fullName>
    </submittedName>
</protein>
<feature type="domain" description="FAD-dependent protein C-terminal" evidence="1">
    <location>
        <begin position="234"/>
        <end position="391"/>
    </location>
</feature>
<sequence length="437" mass="49358">MKKIALIGFGASAIGFLKGFEEFGLNKIYSVDVYEKGEDIGRTGFGGLKYDGKLFISKGMGGDLEIPLSVQRRVVEFYLLKSGLAKTDNKGIVVFSENLERGASFENEELYKKFYHAGFEPIRSHFYHLGTDLLTETVQKIYEDYITIDNVNFHFGEEVIQIIPQESKVVVVTKNGEGVYDKVIVAVGRRGHKLVNDMVKNHPELILSNDKVDLGIRFELPDHVVAELNKEMYEFKIRLRSKTGYIVRTFCNNPSGKVTIEKYDDFVTVNGHANSNQKTSNTNFAILVTHSFTQPFNDPVGYGSYISKLSNILAGGDKVILQCYEDFKNSKRTKKLGRVEPTLDSSYYILGDLNLALPRRTIESIIDFLERLEEVIPGITYPDNLLYGAEVKFYTNKINNGFFENIKIIGDCSGWTRSITYATAHGYMLAKSMSEMN</sequence>
<dbReference type="Proteomes" id="UP000032809">
    <property type="component" value="Chromosome I"/>
</dbReference>
<evidence type="ECO:0000313" key="2">
    <source>
        <dbReference type="EMBL" id="CEP77940.1"/>
    </source>
</evidence>